<keyword evidence="9" id="KW-0472">Membrane</keyword>
<dbReference type="PROSITE" id="PS50814">
    <property type="entry name" value="WIF"/>
    <property type="match status" value="1"/>
</dbReference>
<dbReference type="InterPro" id="IPR038677">
    <property type="entry name" value="WIF_sf"/>
</dbReference>
<dbReference type="RefSeq" id="XP_028968163.1">
    <property type="nucleotide sequence ID" value="XM_029112330.1"/>
</dbReference>
<dbReference type="GO" id="GO:0010976">
    <property type="term" value="P:positive regulation of neuron projection development"/>
    <property type="evidence" value="ECO:0007669"/>
    <property type="project" value="TreeGrafter"/>
</dbReference>
<dbReference type="Gene3D" id="3.30.200.20">
    <property type="entry name" value="Phosphorylase Kinase, domain 1"/>
    <property type="match status" value="1"/>
</dbReference>
<dbReference type="Gene3D" id="2.60.40.2170">
    <property type="entry name" value="Wnt, WIF domain"/>
    <property type="match status" value="1"/>
</dbReference>
<evidence type="ECO:0000256" key="6">
    <source>
        <dbReference type="ARBA" id="ARBA00022777"/>
    </source>
</evidence>
<evidence type="ECO:0000256" key="12">
    <source>
        <dbReference type="ARBA" id="ARBA00023180"/>
    </source>
</evidence>
<dbReference type="GO" id="GO:0007169">
    <property type="term" value="P:cell surface receptor protein tyrosine kinase signaling pathway"/>
    <property type="evidence" value="ECO:0007669"/>
    <property type="project" value="TreeGrafter"/>
</dbReference>
<keyword evidence="8" id="KW-1133">Transmembrane helix</keyword>
<keyword evidence="11" id="KW-0675">Receptor</keyword>
<evidence type="ECO:0000256" key="7">
    <source>
        <dbReference type="ARBA" id="ARBA00022840"/>
    </source>
</evidence>
<dbReference type="GO" id="GO:0043235">
    <property type="term" value="C:receptor complex"/>
    <property type="evidence" value="ECO:0007669"/>
    <property type="project" value="TreeGrafter"/>
</dbReference>
<gene>
    <name evidence="19" type="primary">LOC100905148</name>
</gene>
<evidence type="ECO:0000256" key="10">
    <source>
        <dbReference type="ARBA" id="ARBA00023137"/>
    </source>
</evidence>
<dbReference type="GO" id="GO:0007409">
    <property type="term" value="P:axonogenesis"/>
    <property type="evidence" value="ECO:0007669"/>
    <property type="project" value="TreeGrafter"/>
</dbReference>
<evidence type="ECO:0000256" key="11">
    <source>
        <dbReference type="ARBA" id="ARBA00023170"/>
    </source>
</evidence>
<dbReference type="GO" id="GO:0004714">
    <property type="term" value="F:transmembrane receptor protein tyrosine kinase activity"/>
    <property type="evidence" value="ECO:0007669"/>
    <property type="project" value="UniProtKB-EC"/>
</dbReference>
<dbReference type="InterPro" id="IPR000719">
    <property type="entry name" value="Prot_kinase_dom"/>
</dbReference>
<dbReference type="Proteomes" id="UP000694867">
    <property type="component" value="Unplaced"/>
</dbReference>
<dbReference type="PROSITE" id="PS50011">
    <property type="entry name" value="PROTEIN_KINASE_DOM"/>
    <property type="match status" value="1"/>
</dbReference>
<comment type="subcellular location">
    <subcellularLocation>
        <location evidence="1">Cell membrane</location>
        <topology evidence="1">Single-pass membrane protein</topology>
    </subcellularLocation>
</comment>
<dbReference type="KEGG" id="goe:100905148"/>
<accession>A0AAJ7WJF1</accession>
<evidence type="ECO:0000256" key="3">
    <source>
        <dbReference type="ARBA" id="ARBA00022692"/>
    </source>
</evidence>
<dbReference type="GO" id="GO:0005886">
    <property type="term" value="C:plasma membrane"/>
    <property type="evidence" value="ECO:0007669"/>
    <property type="project" value="UniProtKB-SubCell"/>
</dbReference>
<keyword evidence="18" id="KW-1185">Reference proteome</keyword>
<evidence type="ECO:0000313" key="19">
    <source>
        <dbReference type="RefSeq" id="XP_028968163.1"/>
    </source>
</evidence>
<evidence type="ECO:0000256" key="2">
    <source>
        <dbReference type="ARBA" id="ARBA00022679"/>
    </source>
</evidence>
<evidence type="ECO:0000256" key="4">
    <source>
        <dbReference type="ARBA" id="ARBA00022729"/>
    </source>
</evidence>
<evidence type="ECO:0000256" key="8">
    <source>
        <dbReference type="ARBA" id="ARBA00022989"/>
    </source>
</evidence>
<evidence type="ECO:0000256" key="13">
    <source>
        <dbReference type="ARBA" id="ARBA00051243"/>
    </source>
</evidence>
<feature type="chain" id="PRO_5042465807" evidence="15">
    <location>
        <begin position="27"/>
        <end position="688"/>
    </location>
</feature>
<feature type="domain" description="WIF" evidence="17">
    <location>
        <begin position="45"/>
        <end position="177"/>
    </location>
</feature>
<comment type="catalytic activity">
    <reaction evidence="13">
        <text>L-tyrosyl-[protein] + ATP = O-phospho-L-tyrosyl-[protein] + ADP + H(+)</text>
        <dbReference type="Rhea" id="RHEA:10596"/>
        <dbReference type="Rhea" id="RHEA-COMP:10136"/>
        <dbReference type="Rhea" id="RHEA-COMP:20101"/>
        <dbReference type="ChEBI" id="CHEBI:15378"/>
        <dbReference type="ChEBI" id="CHEBI:30616"/>
        <dbReference type="ChEBI" id="CHEBI:46858"/>
        <dbReference type="ChEBI" id="CHEBI:61978"/>
        <dbReference type="ChEBI" id="CHEBI:456216"/>
        <dbReference type="EC" id="2.7.10.1"/>
    </reaction>
</comment>
<reference evidence="19" key="1">
    <citation type="submission" date="2025-08" db="UniProtKB">
        <authorList>
            <consortium name="RefSeq"/>
        </authorList>
    </citation>
    <scope>IDENTIFICATION</scope>
</reference>
<evidence type="ECO:0000256" key="15">
    <source>
        <dbReference type="SAM" id="SignalP"/>
    </source>
</evidence>
<dbReference type="SMART" id="SM00469">
    <property type="entry name" value="WIF"/>
    <property type="match status" value="1"/>
</dbReference>
<keyword evidence="3" id="KW-0812">Transmembrane</keyword>
<dbReference type="InterPro" id="IPR008266">
    <property type="entry name" value="Tyr_kinase_AS"/>
</dbReference>
<evidence type="ECO:0000313" key="18">
    <source>
        <dbReference type="Proteomes" id="UP000694867"/>
    </source>
</evidence>
<evidence type="ECO:0000256" key="1">
    <source>
        <dbReference type="ARBA" id="ARBA00004162"/>
    </source>
</evidence>
<feature type="domain" description="Protein kinase" evidence="16">
    <location>
        <begin position="401"/>
        <end position="688"/>
    </location>
</feature>
<keyword evidence="7" id="KW-0067">ATP-binding</keyword>
<dbReference type="PANTHER" id="PTHR24416:SF349">
    <property type="entry name" value="TYROSINE-PROTEIN KINASE RYK"/>
    <property type="match status" value="1"/>
</dbReference>
<dbReference type="InterPro" id="IPR003306">
    <property type="entry name" value="WIF"/>
</dbReference>
<keyword evidence="4 15" id="KW-0732">Signal</keyword>
<dbReference type="PANTHER" id="PTHR24416">
    <property type="entry name" value="TYROSINE-PROTEIN KINASE RECEPTOR"/>
    <property type="match status" value="1"/>
</dbReference>
<dbReference type="PROSITE" id="PS00109">
    <property type="entry name" value="PROTEIN_KINASE_TYR"/>
    <property type="match status" value="1"/>
</dbReference>
<dbReference type="Gene3D" id="1.10.510.10">
    <property type="entry name" value="Transferase(Phosphotransferase) domain 1"/>
    <property type="match status" value="1"/>
</dbReference>
<feature type="compositionally biased region" description="Acidic residues" evidence="14">
    <location>
        <begin position="194"/>
        <end position="206"/>
    </location>
</feature>
<dbReference type="GO" id="GO:0051897">
    <property type="term" value="P:positive regulation of phosphatidylinositol 3-kinase/protein kinase B signal transduction"/>
    <property type="evidence" value="ECO:0007669"/>
    <property type="project" value="TreeGrafter"/>
</dbReference>
<dbReference type="Pfam" id="PF02019">
    <property type="entry name" value="WIF"/>
    <property type="match status" value="1"/>
</dbReference>
<keyword evidence="12" id="KW-0325">Glycoprotein</keyword>
<evidence type="ECO:0000259" key="16">
    <source>
        <dbReference type="PROSITE" id="PS50011"/>
    </source>
</evidence>
<keyword evidence="2" id="KW-0808">Transferase</keyword>
<keyword evidence="5" id="KW-0547">Nucleotide-binding</keyword>
<dbReference type="InterPro" id="IPR050122">
    <property type="entry name" value="RTK"/>
</dbReference>
<evidence type="ECO:0000256" key="9">
    <source>
        <dbReference type="ARBA" id="ARBA00023136"/>
    </source>
</evidence>
<evidence type="ECO:0000259" key="17">
    <source>
        <dbReference type="PROSITE" id="PS50814"/>
    </source>
</evidence>
<dbReference type="GO" id="GO:0050793">
    <property type="term" value="P:regulation of developmental process"/>
    <property type="evidence" value="ECO:0007669"/>
    <property type="project" value="UniProtKB-ARBA"/>
</dbReference>
<protein>
    <submittedName>
        <fullName evidence="19">Tyrosine-protein kinase RYK-like</fullName>
    </submittedName>
</protein>
<proteinExistence type="predicted"/>
<dbReference type="AlphaFoldDB" id="A0AAJ7WJF1"/>
<keyword evidence="6" id="KW-0418">Kinase</keyword>
<dbReference type="Pfam" id="PF07714">
    <property type="entry name" value="PK_Tyr_Ser-Thr"/>
    <property type="match status" value="1"/>
</dbReference>
<organism evidence="18 19">
    <name type="scientific">Galendromus occidentalis</name>
    <name type="common">western predatory mite</name>
    <dbReference type="NCBI Taxonomy" id="34638"/>
    <lineage>
        <taxon>Eukaryota</taxon>
        <taxon>Metazoa</taxon>
        <taxon>Ecdysozoa</taxon>
        <taxon>Arthropoda</taxon>
        <taxon>Chelicerata</taxon>
        <taxon>Arachnida</taxon>
        <taxon>Acari</taxon>
        <taxon>Parasitiformes</taxon>
        <taxon>Mesostigmata</taxon>
        <taxon>Gamasina</taxon>
        <taxon>Phytoseioidea</taxon>
        <taxon>Phytoseiidae</taxon>
        <taxon>Typhlodrominae</taxon>
        <taxon>Galendromus</taxon>
    </lineage>
</organism>
<sequence>MKRMYRLGFLQCVILCLSASLNLCEGSVRKEHNRGAKNAHHLFNLYLREEESKRLLGIDVALYYVRDGTMNDYALKFPVPVPGNMSQMEFTWQNLRPQQPLSYKIDTTTDNAAAMALPTLDIPLTGVMPSAAPSSFTVQLWCTGVNNAEVRLSINVNISSAGDKAPTNIKLLRKKVCFRDERSDAATRLAPVANEDEEEYEDEESLVPENGGSTGSPMVMDASTSSEPDGDDPMVLYAVAGATVMLAMAVMLATAVCYIRTKTLQTLTQQQGNVIIQAAADKYLQEWITASSTLQLKTPQSSRIYGNLSSNIDLSLTPSMAQKLIRVPGSPVASTIASYSPFRKASPPPLTPSPAPHGTHRSLVVNYSTGQYSTIYDTYSNSGNSVLSEQLVELAVSSHRLNIVKLLAEGTYGRMYQGQLNNGLLPDSGSQQVLIKTITDLATKDQKEVFMQEGMTMIGMDHANVLSLLGTCLDAANGQPILIFSYPNKIHLITFLRACNKFAKQTLDARCLTTQNHIDMAVQIAEGLAFLHRRFFLHKDIAARNCMVDDRLHVKLADNALARDFFSEDYHWLDDSNRDHEQERRPVKWLALESLQKREFTPASDLWMLGVTLWELLTLGQPPFPDIEPQKMATCLNSGYRLPQPANCPDELYNVMFRCWTTCPGERLTLPQMIRDLANLYNQLDNFV</sequence>
<dbReference type="InterPro" id="IPR011009">
    <property type="entry name" value="Kinase-like_dom_sf"/>
</dbReference>
<evidence type="ECO:0000256" key="5">
    <source>
        <dbReference type="ARBA" id="ARBA00022741"/>
    </source>
</evidence>
<evidence type="ECO:0000256" key="14">
    <source>
        <dbReference type="SAM" id="MobiDB-lite"/>
    </source>
</evidence>
<feature type="signal peptide" evidence="15">
    <location>
        <begin position="1"/>
        <end position="26"/>
    </location>
</feature>
<keyword evidence="10" id="KW-0829">Tyrosine-protein kinase</keyword>
<dbReference type="PRINTS" id="PR00109">
    <property type="entry name" value="TYRKINASE"/>
</dbReference>
<dbReference type="GO" id="GO:0005524">
    <property type="term" value="F:ATP binding"/>
    <property type="evidence" value="ECO:0007669"/>
    <property type="project" value="UniProtKB-KW"/>
</dbReference>
<name>A0AAJ7WJF1_9ACAR</name>
<dbReference type="FunFam" id="1.10.510.10:FF:001512">
    <property type="entry name" value="Receptor tyrosine-protein kinase erbB-2"/>
    <property type="match status" value="1"/>
</dbReference>
<dbReference type="InterPro" id="IPR001245">
    <property type="entry name" value="Ser-Thr/Tyr_kinase_cat_dom"/>
</dbReference>
<feature type="region of interest" description="Disordered" evidence="14">
    <location>
        <begin position="192"/>
        <end position="228"/>
    </location>
</feature>
<dbReference type="SUPFAM" id="SSF56112">
    <property type="entry name" value="Protein kinase-like (PK-like)"/>
    <property type="match status" value="1"/>
</dbReference>
<dbReference type="GeneID" id="100905148"/>